<dbReference type="PIRSF" id="PIRSF005225">
    <property type="entry name" value="LAG1_LAC1"/>
    <property type="match status" value="1"/>
</dbReference>
<dbReference type="AlphaFoldDB" id="A0A507BZB5"/>
<proteinExistence type="inferred from homology"/>
<feature type="compositionally biased region" description="Polar residues" evidence="7">
    <location>
        <begin position="332"/>
        <end position="343"/>
    </location>
</feature>
<dbReference type="Proteomes" id="UP000319731">
    <property type="component" value="Unassembled WGS sequence"/>
</dbReference>
<protein>
    <recommendedName>
        <fullName evidence="9">TLC domain-containing protein</fullName>
    </recommendedName>
</protein>
<accession>A0A507BZB5</accession>
<dbReference type="OrthoDB" id="537032at2759"/>
<evidence type="ECO:0000313" key="11">
    <source>
        <dbReference type="Proteomes" id="UP000319731"/>
    </source>
</evidence>
<name>A0A507BZB5_9FUNG</name>
<evidence type="ECO:0000256" key="1">
    <source>
        <dbReference type="ARBA" id="ARBA00004141"/>
    </source>
</evidence>
<dbReference type="SMART" id="SM00724">
    <property type="entry name" value="TLC"/>
    <property type="match status" value="1"/>
</dbReference>
<reference evidence="10 11" key="1">
    <citation type="journal article" date="2019" name="Sci. Rep.">
        <title>Comparative genomics of chytrid fungi reveal insights into the obligate biotrophic and pathogenic lifestyle of Synchytrium endobioticum.</title>
        <authorList>
            <person name="van de Vossenberg B.T.L.H."/>
            <person name="Warris S."/>
            <person name="Nguyen H.D.T."/>
            <person name="van Gent-Pelzer M.P.E."/>
            <person name="Joly D.L."/>
            <person name="van de Geest H.C."/>
            <person name="Bonants P.J.M."/>
            <person name="Smith D.S."/>
            <person name="Levesque C.A."/>
            <person name="van der Lee T.A.J."/>
        </authorList>
    </citation>
    <scope>NUCLEOTIDE SEQUENCE [LARGE SCALE GENOMIC DNA]</scope>
    <source>
        <strain evidence="10 11">JEL517</strain>
    </source>
</reference>
<evidence type="ECO:0000259" key="9">
    <source>
        <dbReference type="PROSITE" id="PS50922"/>
    </source>
</evidence>
<dbReference type="GO" id="GO:0016020">
    <property type="term" value="C:membrane"/>
    <property type="evidence" value="ECO:0007669"/>
    <property type="project" value="UniProtKB-SubCell"/>
</dbReference>
<dbReference type="InterPro" id="IPR016439">
    <property type="entry name" value="Lag1/Lac1-like"/>
</dbReference>
<feature type="transmembrane region" description="Helical" evidence="8">
    <location>
        <begin position="83"/>
        <end position="103"/>
    </location>
</feature>
<feature type="compositionally biased region" description="Acidic residues" evidence="7">
    <location>
        <begin position="303"/>
        <end position="317"/>
    </location>
</feature>
<evidence type="ECO:0000256" key="5">
    <source>
        <dbReference type="ARBA" id="ARBA00023136"/>
    </source>
</evidence>
<organism evidence="10 11">
    <name type="scientific">Synchytrium microbalum</name>
    <dbReference type="NCBI Taxonomy" id="1806994"/>
    <lineage>
        <taxon>Eukaryota</taxon>
        <taxon>Fungi</taxon>
        <taxon>Fungi incertae sedis</taxon>
        <taxon>Chytridiomycota</taxon>
        <taxon>Chytridiomycota incertae sedis</taxon>
        <taxon>Chytridiomycetes</taxon>
        <taxon>Synchytriales</taxon>
        <taxon>Synchytriaceae</taxon>
        <taxon>Synchytrium</taxon>
    </lineage>
</organism>
<dbReference type="PANTHER" id="PTHR12560">
    <property type="entry name" value="LONGEVITY ASSURANCE FACTOR 1 LAG1"/>
    <property type="match status" value="1"/>
</dbReference>
<feature type="transmembrane region" description="Helical" evidence="8">
    <location>
        <begin position="43"/>
        <end position="63"/>
    </location>
</feature>
<dbReference type="GeneID" id="42005676"/>
<feature type="transmembrane region" description="Helical" evidence="8">
    <location>
        <begin position="213"/>
        <end position="237"/>
    </location>
</feature>
<dbReference type="RefSeq" id="XP_031023656.1">
    <property type="nucleotide sequence ID" value="XM_031170379.1"/>
</dbReference>
<keyword evidence="5 6" id="KW-0472">Membrane</keyword>
<comment type="caution">
    <text evidence="10">The sequence shown here is derived from an EMBL/GenBank/DDBJ whole genome shotgun (WGS) entry which is preliminary data.</text>
</comment>
<dbReference type="STRING" id="1806994.A0A507BZB5"/>
<feature type="region of interest" description="Disordered" evidence="7">
    <location>
        <begin position="302"/>
        <end position="349"/>
    </location>
</feature>
<keyword evidence="4 8" id="KW-1133">Transmembrane helix</keyword>
<evidence type="ECO:0000256" key="2">
    <source>
        <dbReference type="ARBA" id="ARBA00009808"/>
    </source>
</evidence>
<feature type="compositionally biased region" description="Basic and acidic residues" evidence="7">
    <location>
        <begin position="318"/>
        <end position="328"/>
    </location>
</feature>
<feature type="transmembrane region" description="Helical" evidence="8">
    <location>
        <begin position="133"/>
        <end position="152"/>
    </location>
</feature>
<comment type="similarity">
    <text evidence="2">Belongs to the sphingosine N-acyltransferase family.</text>
</comment>
<keyword evidence="11" id="KW-1185">Reference proteome</keyword>
<evidence type="ECO:0000256" key="4">
    <source>
        <dbReference type="ARBA" id="ARBA00022989"/>
    </source>
</evidence>
<dbReference type="GO" id="GO:0046513">
    <property type="term" value="P:ceramide biosynthetic process"/>
    <property type="evidence" value="ECO:0007669"/>
    <property type="project" value="InterPro"/>
</dbReference>
<dbReference type="PANTHER" id="PTHR12560:SF0">
    <property type="entry name" value="LD18904P"/>
    <property type="match status" value="1"/>
</dbReference>
<evidence type="ECO:0000256" key="7">
    <source>
        <dbReference type="SAM" id="MobiDB-lite"/>
    </source>
</evidence>
<gene>
    <name evidence="10" type="ORF">SmJEL517_g04451</name>
</gene>
<dbReference type="Pfam" id="PF03798">
    <property type="entry name" value="TRAM_LAG1_CLN8"/>
    <property type="match status" value="1"/>
</dbReference>
<dbReference type="GO" id="GO:0050291">
    <property type="term" value="F:sphingosine N-acyltransferase activity"/>
    <property type="evidence" value="ECO:0007669"/>
    <property type="project" value="InterPro"/>
</dbReference>
<evidence type="ECO:0000256" key="8">
    <source>
        <dbReference type="SAM" id="Phobius"/>
    </source>
</evidence>
<evidence type="ECO:0000313" key="10">
    <source>
        <dbReference type="EMBL" id="TPX32448.1"/>
    </source>
</evidence>
<evidence type="ECO:0000256" key="6">
    <source>
        <dbReference type="PROSITE-ProRule" id="PRU00205"/>
    </source>
</evidence>
<dbReference type="EMBL" id="QEAO01000030">
    <property type="protein sequence ID" value="TPX32448.1"/>
    <property type="molecule type" value="Genomic_DNA"/>
</dbReference>
<dbReference type="PROSITE" id="PS50922">
    <property type="entry name" value="TLC"/>
    <property type="match status" value="1"/>
</dbReference>
<evidence type="ECO:0000256" key="3">
    <source>
        <dbReference type="ARBA" id="ARBA00022692"/>
    </source>
</evidence>
<sequence>MTELVMDYLSKVQDNPIWDALYEFMPYRRPQDGLYARGSLDKYVVALLTVIILLARIVFKNIVSNPIGRHYNVQKRQFKSYTWQSWLAICHTVSMCWGLYLFYTEPLEYWKDLTLVWKGYPGPQMYLSFNLKLYYLTELAYWWHHLIVLQTITPRRYDYSLMMGHHTVTIALITLSYHMNFQMLGHVIMFLFDVADVFLALSKALKYCGAHTIVDILTVMFTVSWLLTRHVGMGFVIRSVMMDAPVLMPNKVWDPEIGNYYSWNVYYFFLALFLALELMCAYWMYLILKIAWNMLRGQHADDDRSDIDEDEEVEEEVKEPVKKHEKTPAAKHTSNGKADNATNGLRKRS</sequence>
<dbReference type="InterPro" id="IPR006634">
    <property type="entry name" value="TLC-dom"/>
</dbReference>
<feature type="domain" description="TLC" evidence="9">
    <location>
        <begin position="76"/>
        <end position="296"/>
    </location>
</feature>
<feature type="transmembrane region" description="Helical" evidence="8">
    <location>
        <begin position="265"/>
        <end position="288"/>
    </location>
</feature>
<keyword evidence="3 6" id="KW-0812">Transmembrane</keyword>
<comment type="subcellular location">
    <subcellularLocation>
        <location evidence="1">Membrane</location>
        <topology evidence="1">Multi-pass membrane protein</topology>
    </subcellularLocation>
</comment>